<accession>A0ABQ7ZGI9</accession>
<name>A0ABQ7ZGI9_BRANA</name>
<protein>
    <submittedName>
        <fullName evidence="1">Uncharacterized protein</fullName>
    </submittedName>
</protein>
<gene>
    <name evidence="1" type="ORF">HID58_066658</name>
</gene>
<keyword evidence="2" id="KW-1185">Reference proteome</keyword>
<proteinExistence type="predicted"/>
<evidence type="ECO:0000313" key="2">
    <source>
        <dbReference type="Proteomes" id="UP000824890"/>
    </source>
</evidence>
<evidence type="ECO:0000313" key="1">
    <source>
        <dbReference type="EMBL" id="KAH0879264.1"/>
    </source>
</evidence>
<sequence length="186" mass="21013">MSSTSSSMSPTANVSAVIYVLPPSSMSPFNHHQTSILAAASMSQSTFFNVSASSLTSKWVGDTIALRPQCRSLGHYHVWIWRKLSLRQRRHKVAASKYSGLRGSREPDEVQAVIIGVMKLLVSQFIILQSDSIRFSGFMARDEILDHFYKRSGFKWESFRACNSFTMLCNCFFIENFNGLRLLKSL</sequence>
<reference evidence="1 2" key="1">
    <citation type="submission" date="2021-05" db="EMBL/GenBank/DDBJ databases">
        <title>Genome Assembly of Synthetic Allotetraploid Brassica napus Reveals Homoeologous Exchanges between Subgenomes.</title>
        <authorList>
            <person name="Davis J.T."/>
        </authorList>
    </citation>
    <scope>NUCLEOTIDE SEQUENCE [LARGE SCALE GENOMIC DNA]</scope>
    <source>
        <strain evidence="2">cv. Da-Ae</strain>
        <tissue evidence="1">Seedling</tissue>
    </source>
</reference>
<dbReference type="EMBL" id="JAGKQM010000015">
    <property type="protein sequence ID" value="KAH0879264.1"/>
    <property type="molecule type" value="Genomic_DNA"/>
</dbReference>
<dbReference type="Proteomes" id="UP000824890">
    <property type="component" value="Unassembled WGS sequence"/>
</dbReference>
<organism evidence="1 2">
    <name type="scientific">Brassica napus</name>
    <name type="common">Rape</name>
    <dbReference type="NCBI Taxonomy" id="3708"/>
    <lineage>
        <taxon>Eukaryota</taxon>
        <taxon>Viridiplantae</taxon>
        <taxon>Streptophyta</taxon>
        <taxon>Embryophyta</taxon>
        <taxon>Tracheophyta</taxon>
        <taxon>Spermatophyta</taxon>
        <taxon>Magnoliopsida</taxon>
        <taxon>eudicotyledons</taxon>
        <taxon>Gunneridae</taxon>
        <taxon>Pentapetalae</taxon>
        <taxon>rosids</taxon>
        <taxon>malvids</taxon>
        <taxon>Brassicales</taxon>
        <taxon>Brassicaceae</taxon>
        <taxon>Brassiceae</taxon>
        <taxon>Brassica</taxon>
    </lineage>
</organism>
<comment type="caution">
    <text evidence="1">The sequence shown here is derived from an EMBL/GenBank/DDBJ whole genome shotgun (WGS) entry which is preliminary data.</text>
</comment>